<dbReference type="InterPro" id="IPR000792">
    <property type="entry name" value="Tscrpt_reg_LuxR_C"/>
</dbReference>
<dbReference type="SUPFAM" id="SSF52172">
    <property type="entry name" value="CheY-like"/>
    <property type="match status" value="1"/>
</dbReference>
<dbReference type="InterPro" id="IPR039420">
    <property type="entry name" value="WalR-like"/>
</dbReference>
<dbReference type="GO" id="GO:0000160">
    <property type="term" value="P:phosphorelay signal transduction system"/>
    <property type="evidence" value="ECO:0007669"/>
    <property type="project" value="InterPro"/>
</dbReference>
<dbReference type="AlphaFoldDB" id="A0A286RC69"/>
<dbReference type="GO" id="GO:0006355">
    <property type="term" value="P:regulation of DNA-templated transcription"/>
    <property type="evidence" value="ECO:0007669"/>
    <property type="project" value="InterPro"/>
</dbReference>
<dbReference type="OrthoDB" id="271936at2"/>
<evidence type="ECO:0000259" key="3">
    <source>
        <dbReference type="PROSITE" id="PS50043"/>
    </source>
</evidence>
<reference evidence="5 6" key="1">
    <citation type="journal article" name="Front. Microbiol.">
        <title>Sugar Metabolism of the First Thermophilic Planctomycete Thermogutta terrifontis: Comparative Genomic and Transcriptomic Approaches.</title>
        <authorList>
            <person name="Elcheninov A.G."/>
            <person name="Menzel P."/>
            <person name="Gudbergsdottir S.R."/>
            <person name="Slesarev A.I."/>
            <person name="Kadnikov V.V."/>
            <person name="Krogh A."/>
            <person name="Bonch-Osmolovskaya E.A."/>
            <person name="Peng X."/>
            <person name="Kublanov I.V."/>
        </authorList>
    </citation>
    <scope>NUCLEOTIDE SEQUENCE [LARGE SCALE GENOMIC DNA]</scope>
    <source>
        <strain evidence="5 6">R1</strain>
    </source>
</reference>
<accession>A0A286RC69</accession>
<evidence type="ECO:0000259" key="4">
    <source>
        <dbReference type="PROSITE" id="PS50110"/>
    </source>
</evidence>
<dbReference type="Gene3D" id="1.10.10.10">
    <property type="entry name" value="Winged helix-like DNA-binding domain superfamily/Winged helix DNA-binding domain"/>
    <property type="match status" value="1"/>
</dbReference>
<dbReference type="InterPro" id="IPR016032">
    <property type="entry name" value="Sig_transdc_resp-reg_C-effctor"/>
</dbReference>
<dbReference type="Gene3D" id="3.40.50.2300">
    <property type="match status" value="1"/>
</dbReference>
<evidence type="ECO:0000313" key="6">
    <source>
        <dbReference type="Proteomes" id="UP000215086"/>
    </source>
</evidence>
<dbReference type="SUPFAM" id="SSF46894">
    <property type="entry name" value="C-terminal effector domain of the bipartite response regulators"/>
    <property type="match status" value="1"/>
</dbReference>
<dbReference type="Proteomes" id="UP000215086">
    <property type="component" value="Chromosome"/>
</dbReference>
<dbReference type="PRINTS" id="PR00038">
    <property type="entry name" value="HTHLUXR"/>
</dbReference>
<dbReference type="InterPro" id="IPR011006">
    <property type="entry name" value="CheY-like_superfamily"/>
</dbReference>
<proteinExistence type="predicted"/>
<sequence>MEWNDAVVYVVDDDPQMCDSLVLALRSAGLDVQAYSCVERFLAEFECRLKPACLLVDIRLPGCSGITLYRRLKAQGYELPVIFITGFPETETAVEAMREGAVDLLVKPFTTHKLLERIDEALGRAQAWAERIRMKGFFQEVIRGLNLREKQVLREVLAGKEAKRIAAQLGITAKSVLRYRAQLLEKFQVSNVVRLVQMAHQAGWNDVLEMLHWDDQAFPKNSAR</sequence>
<evidence type="ECO:0000313" key="5">
    <source>
        <dbReference type="EMBL" id="ASV73561.1"/>
    </source>
</evidence>
<dbReference type="PANTHER" id="PTHR43214:SF44">
    <property type="entry name" value="TWO-COMPONENT RESPONSE REGULATOR"/>
    <property type="match status" value="1"/>
</dbReference>
<dbReference type="KEGG" id="ttf:THTE_0959"/>
<dbReference type="CDD" id="cd06170">
    <property type="entry name" value="LuxR_C_like"/>
    <property type="match status" value="1"/>
</dbReference>
<dbReference type="GO" id="GO:0003677">
    <property type="term" value="F:DNA binding"/>
    <property type="evidence" value="ECO:0007669"/>
    <property type="project" value="UniProtKB-KW"/>
</dbReference>
<dbReference type="PROSITE" id="PS50110">
    <property type="entry name" value="RESPONSE_REGULATORY"/>
    <property type="match status" value="1"/>
</dbReference>
<protein>
    <submittedName>
        <fullName evidence="5">Two-component nitrogen fixation transcriptional regulator FixJ</fullName>
    </submittedName>
</protein>
<feature type="domain" description="HTH luxR-type" evidence="3">
    <location>
        <begin position="141"/>
        <end position="203"/>
    </location>
</feature>
<dbReference type="SMART" id="SM00421">
    <property type="entry name" value="HTH_LUXR"/>
    <property type="match status" value="1"/>
</dbReference>
<dbReference type="EMBL" id="CP018477">
    <property type="protein sequence ID" value="ASV73561.1"/>
    <property type="molecule type" value="Genomic_DNA"/>
</dbReference>
<gene>
    <name evidence="5" type="ORF">THTE_0959</name>
</gene>
<organism evidence="5 6">
    <name type="scientific">Thermogutta terrifontis</name>
    <dbReference type="NCBI Taxonomy" id="1331910"/>
    <lineage>
        <taxon>Bacteria</taxon>
        <taxon>Pseudomonadati</taxon>
        <taxon>Planctomycetota</taxon>
        <taxon>Planctomycetia</taxon>
        <taxon>Pirellulales</taxon>
        <taxon>Thermoguttaceae</taxon>
        <taxon>Thermogutta</taxon>
    </lineage>
</organism>
<keyword evidence="1" id="KW-0238">DNA-binding</keyword>
<feature type="modified residue" description="4-aspartylphosphate" evidence="2">
    <location>
        <position position="57"/>
    </location>
</feature>
<dbReference type="InterPro" id="IPR036388">
    <property type="entry name" value="WH-like_DNA-bd_sf"/>
</dbReference>
<keyword evidence="6" id="KW-1185">Reference proteome</keyword>
<dbReference type="PROSITE" id="PS50043">
    <property type="entry name" value="HTH_LUXR_2"/>
    <property type="match status" value="1"/>
</dbReference>
<dbReference type="PANTHER" id="PTHR43214">
    <property type="entry name" value="TWO-COMPONENT RESPONSE REGULATOR"/>
    <property type="match status" value="1"/>
</dbReference>
<feature type="domain" description="Response regulatory" evidence="4">
    <location>
        <begin position="7"/>
        <end position="122"/>
    </location>
</feature>
<keyword evidence="2" id="KW-0597">Phosphoprotein</keyword>
<dbReference type="Pfam" id="PF00196">
    <property type="entry name" value="GerE"/>
    <property type="match status" value="1"/>
</dbReference>
<dbReference type="RefSeq" id="WP_095414119.1">
    <property type="nucleotide sequence ID" value="NZ_CP018477.1"/>
</dbReference>
<dbReference type="Pfam" id="PF00072">
    <property type="entry name" value="Response_reg"/>
    <property type="match status" value="1"/>
</dbReference>
<dbReference type="InterPro" id="IPR001789">
    <property type="entry name" value="Sig_transdc_resp-reg_receiver"/>
</dbReference>
<dbReference type="SMART" id="SM00448">
    <property type="entry name" value="REC"/>
    <property type="match status" value="1"/>
</dbReference>
<evidence type="ECO:0000256" key="1">
    <source>
        <dbReference type="ARBA" id="ARBA00023125"/>
    </source>
</evidence>
<evidence type="ECO:0000256" key="2">
    <source>
        <dbReference type="PROSITE-ProRule" id="PRU00169"/>
    </source>
</evidence>
<name>A0A286RC69_9BACT</name>